<dbReference type="EMBL" id="MCGG01000020">
    <property type="protein sequence ID" value="OEJ67691.1"/>
    <property type="molecule type" value="Genomic_DNA"/>
</dbReference>
<sequence>MFIFGAANANAAFDPFILLILALVLDAALGGMGPVFKILPHPVVLIGRVIGWFDRKLNRAHRGQMDRALRGALTVISMVVLAGSVGWAVQWLTFHHDFGWAVELFLLIALLAQRELYTAVRRVYLALNGEGVESGRTAVSQIVGRDPSKLDEPGVCRAAIESLAENFSDGVVAPVFWYVLFGFPGLLVYKTVNTLDSMIGYKNDKYRAFGFTAAKLDDVLNLVPARLAGLIFTIAAAFAPHGKPLKAFGVMWRDASKHNSPNAGWPEAAMAGALGLKLAGPRVYPHHTADAPWMGGGTPNASAQDIDRALYLYMVACLVNALMVAVVALFRFGIGT</sequence>
<gene>
    <name evidence="9" type="primary">cobD</name>
    <name evidence="10" type="ORF">BEN30_08125</name>
</gene>
<proteinExistence type="inferred from homology"/>
<dbReference type="Proteomes" id="UP000095347">
    <property type="component" value="Unassembled WGS sequence"/>
</dbReference>
<protein>
    <recommendedName>
        <fullName evidence="9">Cobalamin biosynthesis protein CobD</fullName>
    </recommendedName>
</protein>
<evidence type="ECO:0000256" key="7">
    <source>
        <dbReference type="ARBA" id="ARBA00022989"/>
    </source>
</evidence>
<keyword evidence="11" id="KW-1185">Reference proteome</keyword>
<feature type="transmembrane region" description="Helical" evidence="9">
    <location>
        <begin position="35"/>
        <end position="53"/>
    </location>
</feature>
<dbReference type="GO" id="GO:0009236">
    <property type="term" value="P:cobalamin biosynthetic process"/>
    <property type="evidence" value="ECO:0007669"/>
    <property type="project" value="UniProtKB-UniRule"/>
</dbReference>
<dbReference type="OrthoDB" id="9811967at2"/>
<evidence type="ECO:0000313" key="11">
    <source>
        <dbReference type="Proteomes" id="UP000095347"/>
    </source>
</evidence>
<dbReference type="UniPathway" id="UPA00148"/>
<dbReference type="InterPro" id="IPR004485">
    <property type="entry name" value="Cobalamin_biosynth_CobD/CbiB"/>
</dbReference>
<dbReference type="PANTHER" id="PTHR34308">
    <property type="entry name" value="COBALAMIN BIOSYNTHESIS PROTEIN CBIB"/>
    <property type="match status" value="1"/>
</dbReference>
<reference evidence="11" key="1">
    <citation type="submission" date="2016-07" db="EMBL/GenBank/DDBJ databases">
        <authorList>
            <person name="Florea S."/>
            <person name="Webb J.S."/>
            <person name="Jaromczyk J."/>
            <person name="Schardl C.L."/>
        </authorList>
    </citation>
    <scope>NUCLEOTIDE SEQUENCE [LARGE SCALE GENOMIC DNA]</scope>
    <source>
        <strain evidence="11">MV-1</strain>
    </source>
</reference>
<keyword evidence="5 9" id="KW-0169">Cobalamin biosynthesis</keyword>
<keyword evidence="7 9" id="KW-1133">Transmembrane helix</keyword>
<organism evidence="10 11">
    <name type="scientific">Magnetovibrio blakemorei</name>
    <dbReference type="NCBI Taxonomy" id="28181"/>
    <lineage>
        <taxon>Bacteria</taxon>
        <taxon>Pseudomonadati</taxon>
        <taxon>Pseudomonadota</taxon>
        <taxon>Alphaproteobacteria</taxon>
        <taxon>Rhodospirillales</taxon>
        <taxon>Magnetovibrionaceae</taxon>
        <taxon>Magnetovibrio</taxon>
    </lineage>
</organism>
<comment type="subcellular location">
    <subcellularLocation>
        <location evidence="1 9">Cell membrane</location>
        <topology evidence="1 9">Multi-pass membrane protein</topology>
    </subcellularLocation>
</comment>
<dbReference type="PANTHER" id="PTHR34308:SF1">
    <property type="entry name" value="COBALAMIN BIOSYNTHESIS PROTEIN CBIB"/>
    <property type="match status" value="1"/>
</dbReference>
<evidence type="ECO:0000256" key="5">
    <source>
        <dbReference type="ARBA" id="ARBA00022573"/>
    </source>
</evidence>
<comment type="caution">
    <text evidence="10">The sequence shown here is derived from an EMBL/GenBank/DDBJ whole genome shotgun (WGS) entry which is preliminary data.</text>
</comment>
<dbReference type="GO" id="GO:0005886">
    <property type="term" value="C:plasma membrane"/>
    <property type="evidence" value="ECO:0007669"/>
    <property type="project" value="UniProtKB-SubCell"/>
</dbReference>
<evidence type="ECO:0000256" key="2">
    <source>
        <dbReference type="ARBA" id="ARBA00004953"/>
    </source>
</evidence>
<evidence type="ECO:0000256" key="4">
    <source>
        <dbReference type="ARBA" id="ARBA00022475"/>
    </source>
</evidence>
<comment type="function">
    <text evidence="9">Converts cobyric acid to cobinamide by the addition of aminopropanol on the F carboxylic group.</text>
</comment>
<dbReference type="HAMAP" id="MF_00024">
    <property type="entry name" value="CobD_CbiB"/>
    <property type="match status" value="1"/>
</dbReference>
<dbReference type="STRING" id="28181.BEN30_08125"/>
<feature type="transmembrane region" description="Helical" evidence="9">
    <location>
        <begin position="12"/>
        <end position="29"/>
    </location>
</feature>
<keyword evidence="8 9" id="KW-0472">Membrane</keyword>
<evidence type="ECO:0000256" key="3">
    <source>
        <dbReference type="ARBA" id="ARBA00006263"/>
    </source>
</evidence>
<name>A0A1E5Q8L7_9PROT</name>
<evidence type="ECO:0000256" key="6">
    <source>
        <dbReference type="ARBA" id="ARBA00022692"/>
    </source>
</evidence>
<feature type="transmembrane region" description="Helical" evidence="9">
    <location>
        <begin position="310"/>
        <end position="334"/>
    </location>
</feature>
<dbReference type="RefSeq" id="WP_069957552.1">
    <property type="nucleotide sequence ID" value="NZ_MCGG01000020.1"/>
</dbReference>
<evidence type="ECO:0000256" key="8">
    <source>
        <dbReference type="ARBA" id="ARBA00023136"/>
    </source>
</evidence>
<feature type="transmembrane region" description="Helical" evidence="9">
    <location>
        <begin position="171"/>
        <end position="189"/>
    </location>
</feature>
<feature type="transmembrane region" description="Helical" evidence="9">
    <location>
        <begin position="219"/>
        <end position="239"/>
    </location>
</feature>
<dbReference type="NCBIfam" id="TIGR00380">
    <property type="entry name" value="cobal_cbiB"/>
    <property type="match status" value="1"/>
</dbReference>
<evidence type="ECO:0000256" key="1">
    <source>
        <dbReference type="ARBA" id="ARBA00004651"/>
    </source>
</evidence>
<accession>A0A1E5Q8L7</accession>
<dbReference type="GO" id="GO:0048472">
    <property type="term" value="F:threonine-phosphate decarboxylase activity"/>
    <property type="evidence" value="ECO:0007669"/>
    <property type="project" value="InterPro"/>
</dbReference>
<comment type="pathway">
    <text evidence="2 9">Cofactor biosynthesis; adenosylcobalamin biosynthesis.</text>
</comment>
<keyword evidence="4 9" id="KW-1003">Cell membrane</keyword>
<comment type="similarity">
    <text evidence="3 9">Belongs to the CobD/CbiB family.</text>
</comment>
<dbReference type="Pfam" id="PF03186">
    <property type="entry name" value="CobD_Cbib"/>
    <property type="match status" value="1"/>
</dbReference>
<evidence type="ECO:0000313" key="10">
    <source>
        <dbReference type="EMBL" id="OEJ67691.1"/>
    </source>
</evidence>
<feature type="transmembrane region" description="Helical" evidence="9">
    <location>
        <begin position="73"/>
        <end position="92"/>
    </location>
</feature>
<dbReference type="AlphaFoldDB" id="A0A1E5Q8L7"/>
<dbReference type="GO" id="GO:0015420">
    <property type="term" value="F:ABC-type vitamin B12 transporter activity"/>
    <property type="evidence" value="ECO:0007669"/>
    <property type="project" value="UniProtKB-UniRule"/>
</dbReference>
<keyword evidence="6 9" id="KW-0812">Transmembrane</keyword>
<evidence type="ECO:0000256" key="9">
    <source>
        <dbReference type="HAMAP-Rule" id="MF_00024"/>
    </source>
</evidence>